<feature type="non-terminal residue" evidence="2">
    <location>
        <position position="55"/>
    </location>
</feature>
<keyword evidence="3" id="KW-1185">Reference proteome</keyword>
<proteinExistence type="predicted"/>
<comment type="caution">
    <text evidence="2">The sequence shown here is derived from an EMBL/GenBank/DDBJ whole genome shotgun (WGS) entry which is preliminary data.</text>
</comment>
<organism evidence="2 3">
    <name type="scientific">Trifolium medium</name>
    <dbReference type="NCBI Taxonomy" id="97028"/>
    <lineage>
        <taxon>Eukaryota</taxon>
        <taxon>Viridiplantae</taxon>
        <taxon>Streptophyta</taxon>
        <taxon>Embryophyta</taxon>
        <taxon>Tracheophyta</taxon>
        <taxon>Spermatophyta</taxon>
        <taxon>Magnoliopsida</taxon>
        <taxon>eudicotyledons</taxon>
        <taxon>Gunneridae</taxon>
        <taxon>Pentapetalae</taxon>
        <taxon>rosids</taxon>
        <taxon>fabids</taxon>
        <taxon>Fabales</taxon>
        <taxon>Fabaceae</taxon>
        <taxon>Papilionoideae</taxon>
        <taxon>50 kb inversion clade</taxon>
        <taxon>NPAAA clade</taxon>
        <taxon>Hologalegina</taxon>
        <taxon>IRL clade</taxon>
        <taxon>Trifolieae</taxon>
        <taxon>Trifolium</taxon>
    </lineage>
</organism>
<accession>A0A392UBI8</accession>
<protein>
    <submittedName>
        <fullName evidence="2">MEI1 protein</fullName>
    </submittedName>
</protein>
<dbReference type="AlphaFoldDB" id="A0A392UBI8"/>
<evidence type="ECO:0000313" key="3">
    <source>
        <dbReference type="Proteomes" id="UP000265520"/>
    </source>
</evidence>
<evidence type="ECO:0000313" key="2">
    <source>
        <dbReference type="EMBL" id="MCI69786.1"/>
    </source>
</evidence>
<dbReference type="Proteomes" id="UP000265520">
    <property type="component" value="Unassembled WGS sequence"/>
</dbReference>
<name>A0A392UBI8_9FABA</name>
<dbReference type="EMBL" id="LXQA010763031">
    <property type="protein sequence ID" value="MCI69786.1"/>
    <property type="molecule type" value="Genomic_DNA"/>
</dbReference>
<reference evidence="2 3" key="1">
    <citation type="journal article" date="2018" name="Front. Plant Sci.">
        <title>Red Clover (Trifolium pratense) and Zigzag Clover (T. medium) - A Picture of Genomic Similarities and Differences.</title>
        <authorList>
            <person name="Dluhosova J."/>
            <person name="Istvanek J."/>
            <person name="Nedelnik J."/>
            <person name="Repkova J."/>
        </authorList>
    </citation>
    <scope>NUCLEOTIDE SEQUENCE [LARGE SCALE GENOMIC DNA]</scope>
    <source>
        <strain evidence="3">cv. 10/8</strain>
        <tissue evidence="2">Leaf</tissue>
    </source>
</reference>
<evidence type="ECO:0000256" key="1">
    <source>
        <dbReference type="SAM" id="Coils"/>
    </source>
</evidence>
<sequence length="55" mass="6481">MKKTDVALAKMLVDYAASRKLYGKHIQNEIDELKKRQKDLEIEYSKIEVELKSKL</sequence>
<keyword evidence="1" id="KW-0175">Coiled coil</keyword>
<feature type="coiled-coil region" evidence="1">
    <location>
        <begin position="23"/>
        <end position="50"/>
    </location>
</feature>